<feature type="domain" description="Translocation and assembly module TamB C-terminal" evidence="7">
    <location>
        <begin position="942"/>
        <end position="1279"/>
    </location>
</feature>
<dbReference type="RefSeq" id="WP_205158873.1">
    <property type="nucleotide sequence ID" value="NZ_JAFEUM010000005.1"/>
</dbReference>
<reference evidence="8 9" key="1">
    <citation type="submission" date="2021-02" db="EMBL/GenBank/DDBJ databases">
        <authorList>
            <person name="Park J.-S."/>
        </authorList>
    </citation>
    <scope>NUCLEOTIDE SEQUENCE [LARGE SCALE GENOMIC DNA]</scope>
    <source>
        <strain evidence="8 9">188UL20-2</strain>
    </source>
</reference>
<comment type="subcellular location">
    <subcellularLocation>
        <location evidence="1">Membrane</location>
        <topology evidence="1">Single-pass membrane protein</topology>
    </subcellularLocation>
</comment>
<evidence type="ECO:0000256" key="6">
    <source>
        <dbReference type="SAM" id="Phobius"/>
    </source>
</evidence>
<dbReference type="InterPro" id="IPR007452">
    <property type="entry name" value="TamB_C"/>
</dbReference>
<gene>
    <name evidence="8" type="ORF">JQC93_13040</name>
</gene>
<feature type="transmembrane region" description="Helical" evidence="6">
    <location>
        <begin position="35"/>
        <end position="59"/>
    </location>
</feature>
<dbReference type="Proteomes" id="UP000809621">
    <property type="component" value="Unassembled WGS sequence"/>
</dbReference>
<evidence type="ECO:0000256" key="3">
    <source>
        <dbReference type="ARBA" id="ARBA00022989"/>
    </source>
</evidence>
<accession>A0ABS2HIH9</accession>
<dbReference type="PANTHER" id="PTHR36985">
    <property type="entry name" value="TRANSLOCATION AND ASSEMBLY MODULE SUBUNIT TAMB"/>
    <property type="match status" value="1"/>
</dbReference>
<evidence type="ECO:0000313" key="9">
    <source>
        <dbReference type="Proteomes" id="UP000809621"/>
    </source>
</evidence>
<evidence type="ECO:0000256" key="1">
    <source>
        <dbReference type="ARBA" id="ARBA00004167"/>
    </source>
</evidence>
<keyword evidence="2 6" id="KW-0812">Transmembrane</keyword>
<evidence type="ECO:0000259" key="7">
    <source>
        <dbReference type="Pfam" id="PF04357"/>
    </source>
</evidence>
<keyword evidence="4 6" id="KW-0472">Membrane</keyword>
<proteinExistence type="predicted"/>
<evidence type="ECO:0000256" key="2">
    <source>
        <dbReference type="ARBA" id="ARBA00022692"/>
    </source>
</evidence>
<keyword evidence="3 6" id="KW-1133">Transmembrane helix</keyword>
<dbReference type="EMBL" id="JAFEUM010000005">
    <property type="protein sequence ID" value="MBM7037333.1"/>
    <property type="molecule type" value="Genomic_DNA"/>
</dbReference>
<feature type="compositionally biased region" description="Polar residues" evidence="5">
    <location>
        <begin position="1"/>
        <end position="17"/>
    </location>
</feature>
<feature type="region of interest" description="Disordered" evidence="5">
    <location>
        <begin position="1"/>
        <end position="20"/>
    </location>
</feature>
<sequence length="1280" mass="137871">MTEQSKPLTDNRSQPDSTAADVGTKKKRLWWPVRWLLKSSLGLIILVILLVLLIGGLLFTNPGLKTIVWGAQKALPQLSVEDSEGALLREFTLTNVRFSDESLGVDTKFGQLQLGVNVECALRLSICVEKLVAKQGYLKLYDTGAPVEPEPEPADDDPSLIFVPIPIEVGLISLDDIELDVFGIGIDWNSLHTSGGFFGSKLTLLPSAISGLTLSLPPAQEEPESESAEAEVVEAGPIILPDVHIPLEIDIKKLELTQFEYQAETPIVVNRAMLIGQVGGYDIGVEQFELEMPEVDATLQGDIRLEADYPLNLHLNATVLHPELKGQTVDLSVNNSVADLDLDLTLSNLLSGHFAGNLQPLDPDLPFDLAIKDVDAFWPLFSGPEYQASISSLVTKGSLDGFSIELVGAVDGTVVPATELDLRGSGDLSHIDLTQLTVGVLGGEIQGTASADWSTLVNWQAELAFEQLQPGLEWPEAEGEVSGRLRTDGTLTDAGGWKVSLPLLDIDGILREYPLNLEGSVDVSDVAGAGDLYVDIPSLSLSHADNRVQVSGQIDKLWDLALNLNFVDLAASVPDALGRIQGEVLIGGALEEPDLQVDLNVNQFAFKDIATLNSLSLKGDLTPLPSPSGDISLNVNQLQVNQQDIDSIALGFVGSQDQHTLRLDIQSEMVSGGLSIRGGLKLEPDLNWSGALFDAHFKTLQGEWRLDHEPKLGYDMATNVANVDAHCWLQAQSKVCLDNDVVAGESGEASLSVNEFNFEQLAAFIPKGTELDGLLNLQAQAKWAPGTPIEAQATLTLPTGKVTQKLEPDLVVGWEQISAKVMLADNNLRSEWAIDLTENGQVKGYANLDDVLNDSRDIDANIVIEEINLSPLQPLVGEFSRVGALIESDIELKGPMLKPKAQGYFAINDIQVAGDITPVEVSNGEFRVDFTGYQAALNSRIDTAEGSLEIKGEADWTDTEDWYTKLNIFAEELLVSVDPILVASVEPDLNISIVPGNIKVDGKVALPYGRITVQSLPESAVSLSSDEVLLDEDLQPLEEQSEIPFNIETNINVVIGDDFRLSAFGLRGSLVGDLSVTQKDQAPFIIGEVNIVDGAYRALGQDLVISEGKILFNGPADQPYLAVTAIRNPDNTQDDVTAGVRVSGPADEPEVIIFSDPSMPQANALSYVLRGQNLDAESSGDAMTTALIGLSLARSGKVVGEIGEVFGVQDLQLDTEGSGDDSQVTVSGYILPGLQVKYGMGIFESIGEFTVRYRIAKDLYVEAVSGADNALDVLYQFQFD</sequence>
<name>A0ABS2HIH9_9VIBR</name>
<dbReference type="Pfam" id="PF04357">
    <property type="entry name" value="TamB"/>
    <property type="match status" value="1"/>
</dbReference>
<evidence type="ECO:0000256" key="5">
    <source>
        <dbReference type="SAM" id="MobiDB-lite"/>
    </source>
</evidence>
<evidence type="ECO:0000313" key="8">
    <source>
        <dbReference type="EMBL" id="MBM7037333.1"/>
    </source>
</evidence>
<keyword evidence="9" id="KW-1185">Reference proteome</keyword>
<comment type="caution">
    <text evidence="8">The sequence shown here is derived from an EMBL/GenBank/DDBJ whole genome shotgun (WGS) entry which is preliminary data.</text>
</comment>
<evidence type="ECO:0000256" key="4">
    <source>
        <dbReference type="ARBA" id="ARBA00023136"/>
    </source>
</evidence>
<dbReference type="PANTHER" id="PTHR36985:SF1">
    <property type="entry name" value="TRANSLOCATION AND ASSEMBLY MODULE SUBUNIT TAMB"/>
    <property type="match status" value="1"/>
</dbReference>
<protein>
    <submittedName>
        <fullName evidence="8">Translocation/assembly module TamB</fullName>
    </submittedName>
</protein>
<organism evidence="8 9">
    <name type="scientific">Vibrio ulleungensis</name>
    <dbReference type="NCBI Taxonomy" id="2807619"/>
    <lineage>
        <taxon>Bacteria</taxon>
        <taxon>Pseudomonadati</taxon>
        <taxon>Pseudomonadota</taxon>
        <taxon>Gammaproteobacteria</taxon>
        <taxon>Vibrionales</taxon>
        <taxon>Vibrionaceae</taxon>
        <taxon>Vibrio</taxon>
    </lineage>
</organism>